<dbReference type="WBParaSite" id="L893_g30891.t1">
    <property type="protein sequence ID" value="L893_g30891.t1"/>
    <property type="gene ID" value="L893_g30891"/>
</dbReference>
<accession>A0A1I7ZXY1</accession>
<name>A0A1I7ZXY1_9BILA</name>
<evidence type="ECO:0000313" key="3">
    <source>
        <dbReference type="WBParaSite" id="L893_g30891.t1"/>
    </source>
</evidence>
<feature type="compositionally biased region" description="Basic and acidic residues" evidence="1">
    <location>
        <begin position="20"/>
        <end position="38"/>
    </location>
</feature>
<feature type="compositionally biased region" description="Polar residues" evidence="1">
    <location>
        <begin position="8"/>
        <end position="18"/>
    </location>
</feature>
<organism evidence="2 3">
    <name type="scientific">Steinernema glaseri</name>
    <dbReference type="NCBI Taxonomy" id="37863"/>
    <lineage>
        <taxon>Eukaryota</taxon>
        <taxon>Metazoa</taxon>
        <taxon>Ecdysozoa</taxon>
        <taxon>Nematoda</taxon>
        <taxon>Chromadorea</taxon>
        <taxon>Rhabditida</taxon>
        <taxon>Tylenchina</taxon>
        <taxon>Panagrolaimomorpha</taxon>
        <taxon>Strongyloidoidea</taxon>
        <taxon>Steinernematidae</taxon>
        <taxon>Steinernema</taxon>
    </lineage>
</organism>
<reference evidence="3" key="1">
    <citation type="submission" date="2016-11" db="UniProtKB">
        <authorList>
            <consortium name="WormBaseParasite"/>
        </authorList>
    </citation>
    <scope>IDENTIFICATION</scope>
</reference>
<evidence type="ECO:0000313" key="2">
    <source>
        <dbReference type="Proteomes" id="UP000095287"/>
    </source>
</evidence>
<dbReference type="Proteomes" id="UP000095287">
    <property type="component" value="Unplaced"/>
</dbReference>
<protein>
    <submittedName>
        <fullName evidence="3">Uncharacterized protein</fullName>
    </submittedName>
</protein>
<proteinExistence type="predicted"/>
<feature type="region of interest" description="Disordered" evidence="1">
    <location>
        <begin position="1"/>
        <end position="77"/>
    </location>
</feature>
<dbReference type="AlphaFoldDB" id="A0A1I7ZXY1"/>
<keyword evidence="2" id="KW-1185">Reference proteome</keyword>
<sequence>MPEGLSAFASTQESQPVQHASERPLRGVDHPTRQPRADHRIRRPGPTVLRRPRDPQLPGTDSESTSPRVLHPSTGPP</sequence>
<evidence type="ECO:0000256" key="1">
    <source>
        <dbReference type="SAM" id="MobiDB-lite"/>
    </source>
</evidence>